<dbReference type="Pfam" id="PF14659">
    <property type="entry name" value="Phage_int_SAM_3"/>
    <property type="match status" value="1"/>
</dbReference>
<dbReference type="GO" id="GO:0015074">
    <property type="term" value="P:DNA integration"/>
    <property type="evidence" value="ECO:0007669"/>
    <property type="project" value="UniProtKB-KW"/>
</dbReference>
<keyword evidence="4" id="KW-0233">DNA recombination</keyword>
<reference evidence="8 9" key="1">
    <citation type="submission" date="2016-10" db="EMBL/GenBank/DDBJ databases">
        <authorList>
            <person name="de Groot N.N."/>
        </authorList>
    </citation>
    <scope>NUCLEOTIDE SEQUENCE [LARGE SCALE GENOMIC DNA]</scope>
    <source>
        <strain evidence="8 9">CGMCC 4.1877</strain>
    </source>
</reference>
<dbReference type="PANTHER" id="PTHR30629:SF2">
    <property type="entry name" value="PROPHAGE INTEGRASE INTS-RELATED"/>
    <property type="match status" value="1"/>
</dbReference>
<dbReference type="PROSITE" id="PS51900">
    <property type="entry name" value="CB"/>
    <property type="match status" value="1"/>
</dbReference>
<evidence type="ECO:0000256" key="3">
    <source>
        <dbReference type="ARBA" id="ARBA00023125"/>
    </source>
</evidence>
<dbReference type="AlphaFoldDB" id="A0A1I4WQM1"/>
<dbReference type="CDD" id="cd01189">
    <property type="entry name" value="INT_ICEBs1_C_like"/>
    <property type="match status" value="1"/>
</dbReference>
<dbReference type="SUPFAM" id="SSF56349">
    <property type="entry name" value="DNA breaking-rejoining enzymes"/>
    <property type="match status" value="1"/>
</dbReference>
<accession>A0A1I4WQM1</accession>
<evidence type="ECO:0000313" key="8">
    <source>
        <dbReference type="EMBL" id="SFN15420.1"/>
    </source>
</evidence>
<dbReference type="InterPro" id="IPR004107">
    <property type="entry name" value="Integrase_SAM-like_N"/>
</dbReference>
<dbReference type="InterPro" id="IPR044068">
    <property type="entry name" value="CB"/>
</dbReference>
<dbReference type="InterPro" id="IPR011010">
    <property type="entry name" value="DNA_brk_join_enz"/>
</dbReference>
<gene>
    <name evidence="8" type="ORF">SAMN05216207_100910</name>
</gene>
<evidence type="ECO:0000256" key="5">
    <source>
        <dbReference type="PROSITE-ProRule" id="PRU01248"/>
    </source>
</evidence>
<sequence>MPRKIRKRANGEGTIAKRSDGRYTAAAFVPVSGGGRRRVYVYGRTRDEVREKLDDLMRQADDGIPRAKERQTVAAYLDYWLENVVRPEKRATTFNGYESIVRLHIVPVIGKKKLDELGPADVRKLLAALREKEISGSGGGPRRLSARMVQFAHAVLRNALSNAVREELIGRNVAKLVQVSNPEYDVGTSLDPVAARALLARIADDRLYALYLCAIVLGMRRGELLGLAWDAVDLDAGKLAVRQSLTWANGQAHLGPPKSRASRRIVPLPATVVDALREHRKQQDDEQEIAGDRWTETGLVFTSPLGGSVSPRTLAAQWHQIRTAAGLGRMRFHDLRHTAVSLLLALGIPPHVVREIVGHSDVKVTMTVYAHGNLDEKAAALSQLSTAVTGGLLSPVVVNEDEQDES</sequence>
<dbReference type="GO" id="GO:0003677">
    <property type="term" value="F:DNA binding"/>
    <property type="evidence" value="ECO:0007669"/>
    <property type="project" value="UniProtKB-UniRule"/>
</dbReference>
<dbReference type="RefSeq" id="WP_177238386.1">
    <property type="nucleotide sequence ID" value="NZ_FOUY01000009.1"/>
</dbReference>
<dbReference type="Pfam" id="PF00589">
    <property type="entry name" value="Phage_integrase"/>
    <property type="match status" value="1"/>
</dbReference>
<name>A0A1I4WQM1_PSUAM</name>
<dbReference type="PANTHER" id="PTHR30629">
    <property type="entry name" value="PROPHAGE INTEGRASE"/>
    <property type="match status" value="1"/>
</dbReference>
<evidence type="ECO:0000313" key="9">
    <source>
        <dbReference type="Proteomes" id="UP000199614"/>
    </source>
</evidence>
<evidence type="ECO:0000256" key="4">
    <source>
        <dbReference type="ARBA" id="ARBA00023172"/>
    </source>
</evidence>
<evidence type="ECO:0000256" key="2">
    <source>
        <dbReference type="ARBA" id="ARBA00022908"/>
    </source>
</evidence>
<keyword evidence="3 5" id="KW-0238">DNA-binding</keyword>
<dbReference type="EMBL" id="FOUY01000009">
    <property type="protein sequence ID" value="SFN15420.1"/>
    <property type="molecule type" value="Genomic_DNA"/>
</dbReference>
<comment type="similarity">
    <text evidence="1">Belongs to the 'phage' integrase family.</text>
</comment>
<feature type="domain" description="Core-binding (CB)" evidence="7">
    <location>
        <begin position="67"/>
        <end position="164"/>
    </location>
</feature>
<dbReference type="STRING" id="260086.SAMN05216207_100910"/>
<evidence type="ECO:0000256" key="1">
    <source>
        <dbReference type="ARBA" id="ARBA00008857"/>
    </source>
</evidence>
<dbReference type="Gene3D" id="1.10.443.10">
    <property type="entry name" value="Intergrase catalytic core"/>
    <property type="match status" value="1"/>
</dbReference>
<organism evidence="8 9">
    <name type="scientific">Pseudonocardia ammonioxydans</name>
    <dbReference type="NCBI Taxonomy" id="260086"/>
    <lineage>
        <taxon>Bacteria</taxon>
        <taxon>Bacillati</taxon>
        <taxon>Actinomycetota</taxon>
        <taxon>Actinomycetes</taxon>
        <taxon>Pseudonocardiales</taxon>
        <taxon>Pseudonocardiaceae</taxon>
        <taxon>Pseudonocardia</taxon>
    </lineage>
</organism>
<dbReference type="PROSITE" id="PS51898">
    <property type="entry name" value="TYR_RECOMBINASE"/>
    <property type="match status" value="1"/>
</dbReference>
<dbReference type="InterPro" id="IPR050808">
    <property type="entry name" value="Phage_Integrase"/>
</dbReference>
<feature type="domain" description="Tyr recombinase" evidence="6">
    <location>
        <begin position="185"/>
        <end position="382"/>
    </location>
</feature>
<keyword evidence="2" id="KW-0229">DNA integration</keyword>
<keyword evidence="9" id="KW-1185">Reference proteome</keyword>
<dbReference type="InterPro" id="IPR002104">
    <property type="entry name" value="Integrase_catalytic"/>
</dbReference>
<dbReference type="InterPro" id="IPR010998">
    <property type="entry name" value="Integrase_recombinase_N"/>
</dbReference>
<protein>
    <submittedName>
        <fullName evidence="8">Site-specific recombinase XerD</fullName>
    </submittedName>
</protein>
<dbReference type="InterPro" id="IPR013762">
    <property type="entry name" value="Integrase-like_cat_sf"/>
</dbReference>
<proteinExistence type="inferred from homology"/>
<dbReference type="Proteomes" id="UP000199614">
    <property type="component" value="Unassembled WGS sequence"/>
</dbReference>
<evidence type="ECO:0000259" key="7">
    <source>
        <dbReference type="PROSITE" id="PS51900"/>
    </source>
</evidence>
<dbReference type="GO" id="GO:0006310">
    <property type="term" value="P:DNA recombination"/>
    <property type="evidence" value="ECO:0007669"/>
    <property type="project" value="UniProtKB-KW"/>
</dbReference>
<dbReference type="Gene3D" id="1.10.150.130">
    <property type="match status" value="1"/>
</dbReference>
<evidence type="ECO:0000259" key="6">
    <source>
        <dbReference type="PROSITE" id="PS51898"/>
    </source>
</evidence>